<dbReference type="EMBL" id="PGGD01000001">
    <property type="protein sequence ID" value="PJF01469.1"/>
    <property type="molecule type" value="Genomic_DNA"/>
</dbReference>
<feature type="transmembrane region" description="Helical" evidence="1">
    <location>
        <begin position="76"/>
        <end position="93"/>
    </location>
</feature>
<proteinExistence type="predicted"/>
<comment type="caution">
    <text evidence="2">The sequence shown here is derived from an EMBL/GenBank/DDBJ whole genome shotgun (WGS) entry which is preliminary data.</text>
</comment>
<keyword evidence="1" id="KW-0812">Transmembrane</keyword>
<dbReference type="Proteomes" id="UP000228641">
    <property type="component" value="Unassembled WGS sequence"/>
</dbReference>
<keyword evidence="1" id="KW-1133">Transmembrane helix</keyword>
<keyword evidence="1" id="KW-0472">Membrane</keyword>
<feature type="transmembrane region" description="Helical" evidence="1">
    <location>
        <begin position="37"/>
        <end position="56"/>
    </location>
</feature>
<organism evidence="2 3">
    <name type="scientific">Prevotella intermedia</name>
    <dbReference type="NCBI Taxonomy" id="28131"/>
    <lineage>
        <taxon>Bacteria</taxon>
        <taxon>Pseudomonadati</taxon>
        <taxon>Bacteroidota</taxon>
        <taxon>Bacteroidia</taxon>
        <taxon>Bacteroidales</taxon>
        <taxon>Prevotellaceae</taxon>
        <taxon>Prevotella</taxon>
    </lineage>
</organism>
<evidence type="ECO:0000313" key="2">
    <source>
        <dbReference type="EMBL" id="PJF01469.1"/>
    </source>
</evidence>
<reference evidence="2 3" key="1">
    <citation type="submission" date="2017-11" db="EMBL/GenBank/DDBJ databases">
        <title>Genome sequencing of Prevotella intermedia KCOM 1779.</title>
        <authorList>
            <person name="Kook J.-K."/>
            <person name="Park S.-N."/>
            <person name="Lim Y.K."/>
        </authorList>
    </citation>
    <scope>NUCLEOTIDE SEQUENCE [LARGE SCALE GENOMIC DNA]</scope>
    <source>
        <strain evidence="2 3">KCOM 1779</strain>
    </source>
</reference>
<dbReference type="AlphaFoldDB" id="A0A2M8MB82"/>
<evidence type="ECO:0000256" key="1">
    <source>
        <dbReference type="SAM" id="Phobius"/>
    </source>
</evidence>
<dbReference type="InterPro" id="IPR021215">
    <property type="entry name" value="DUF2752"/>
</dbReference>
<evidence type="ECO:0000313" key="3">
    <source>
        <dbReference type="Proteomes" id="UP000228641"/>
    </source>
</evidence>
<gene>
    <name evidence="2" type="ORF">CUB97_03900</name>
</gene>
<protein>
    <recommendedName>
        <fullName evidence="4">DUF2752 domain-containing protein</fullName>
    </recommendedName>
</protein>
<accession>A0A2M8MB82</accession>
<dbReference type="Pfam" id="PF10825">
    <property type="entry name" value="DUF2752"/>
    <property type="match status" value="1"/>
</dbReference>
<name>A0A2M8MB82_PREIN</name>
<evidence type="ECO:0008006" key="4">
    <source>
        <dbReference type="Google" id="ProtNLM"/>
    </source>
</evidence>
<sequence>MPKCPFKLMTGLQCPGCGLQRTLHALLQGRFLDAIHYNYFFVFAGPYIFLFGARALLSQGELKNEVTKIIENRRLIWLYIILFFVWLVVRNILHI</sequence>